<evidence type="ECO:0000313" key="9">
    <source>
        <dbReference type="Proteomes" id="UP000325536"/>
    </source>
</evidence>
<dbReference type="PANTHER" id="PTHR30485:SF2">
    <property type="entry name" value="BLL0597 PROTEIN"/>
    <property type="match status" value="1"/>
</dbReference>
<feature type="transmembrane region" description="Helical" evidence="6">
    <location>
        <begin position="96"/>
        <end position="118"/>
    </location>
</feature>
<evidence type="ECO:0000256" key="4">
    <source>
        <dbReference type="ARBA" id="ARBA00022989"/>
    </source>
</evidence>
<sequence>MKQKIKVWDLPTRLFHWLLAVAVVFMWYSAQAGGNLLVWHLRCGVLVLALLVFRICWGVWGSDTARFANFVRGPKQMLRYLKGGLSENEQPGHNPVGALMVLALLVAVAVQVTTGLFASDENTFTNNGYLNGWVSADTGSALRTIHIGFFNLLAALAAVHVVTILIYKFVKKHNLITPMLTGYKELEGKLPVLRFAGAGKFALAFTLAAAAAWLVANAA</sequence>
<dbReference type="KEGG" id="naq:D0T90_10000"/>
<organism evidence="8 9">
    <name type="scientific">Neisseria animalis</name>
    <dbReference type="NCBI Taxonomy" id="492"/>
    <lineage>
        <taxon>Bacteria</taxon>
        <taxon>Pseudomonadati</taxon>
        <taxon>Pseudomonadota</taxon>
        <taxon>Betaproteobacteria</taxon>
        <taxon>Neisseriales</taxon>
        <taxon>Neisseriaceae</taxon>
        <taxon>Neisseria</taxon>
    </lineage>
</organism>
<evidence type="ECO:0000256" key="1">
    <source>
        <dbReference type="ARBA" id="ARBA00004651"/>
    </source>
</evidence>
<dbReference type="Pfam" id="PF01292">
    <property type="entry name" value="Ni_hydr_CYTB"/>
    <property type="match status" value="1"/>
</dbReference>
<dbReference type="RefSeq" id="WP_123796021.1">
    <property type="nucleotide sequence ID" value="NZ_CP031699.1"/>
</dbReference>
<dbReference type="InterPro" id="IPR051542">
    <property type="entry name" value="Hydrogenase_cytochrome"/>
</dbReference>
<feature type="transmembrane region" description="Helical" evidence="6">
    <location>
        <begin position="36"/>
        <end position="57"/>
    </location>
</feature>
<feature type="domain" description="Cytochrome b561 bacterial/Ni-hydrogenase" evidence="7">
    <location>
        <begin position="7"/>
        <end position="182"/>
    </location>
</feature>
<dbReference type="GO" id="GO:0005886">
    <property type="term" value="C:plasma membrane"/>
    <property type="evidence" value="ECO:0007669"/>
    <property type="project" value="UniProtKB-SubCell"/>
</dbReference>
<keyword evidence="3 6" id="KW-0812">Transmembrane</keyword>
<feature type="transmembrane region" description="Helical" evidence="6">
    <location>
        <begin position="147"/>
        <end position="170"/>
    </location>
</feature>
<dbReference type="Proteomes" id="UP000325536">
    <property type="component" value="Chromosome"/>
</dbReference>
<dbReference type="InterPro" id="IPR011577">
    <property type="entry name" value="Cyt_b561_bac/Ni-Hgenase"/>
</dbReference>
<protein>
    <submittedName>
        <fullName evidence="8">Nickel-dependent hydrogenase b-type cytochrome subunit</fullName>
    </submittedName>
</protein>
<name>A0A5P3MT58_NEIAN</name>
<keyword evidence="2" id="KW-1003">Cell membrane</keyword>
<dbReference type="SUPFAM" id="SSF81342">
    <property type="entry name" value="Transmembrane di-heme cytochromes"/>
    <property type="match status" value="1"/>
</dbReference>
<dbReference type="InterPro" id="IPR016174">
    <property type="entry name" value="Di-haem_cyt_TM"/>
</dbReference>
<reference evidence="8 9" key="1">
    <citation type="submission" date="2018-08" db="EMBL/GenBank/DDBJ databases">
        <title>Neisseria animalis ATCC 49930 complete genome.</title>
        <authorList>
            <person name="Veseli I.A."/>
            <person name="Mascarenhas dos Santos A.C."/>
            <person name="Buttler R."/>
            <person name="Pombert J.-F."/>
        </authorList>
    </citation>
    <scope>NUCLEOTIDE SEQUENCE [LARGE SCALE GENOMIC DNA]</scope>
    <source>
        <strain evidence="8 9">ATCC 49930</strain>
    </source>
</reference>
<evidence type="ECO:0000313" key="8">
    <source>
        <dbReference type="EMBL" id="QEY24754.1"/>
    </source>
</evidence>
<evidence type="ECO:0000259" key="7">
    <source>
        <dbReference type="Pfam" id="PF01292"/>
    </source>
</evidence>
<dbReference type="Gene3D" id="1.20.950.20">
    <property type="entry name" value="Transmembrane di-heme cytochromes, Chain C"/>
    <property type="match status" value="1"/>
</dbReference>
<evidence type="ECO:0000256" key="5">
    <source>
        <dbReference type="ARBA" id="ARBA00023136"/>
    </source>
</evidence>
<keyword evidence="9" id="KW-1185">Reference proteome</keyword>
<dbReference type="GO" id="GO:0022904">
    <property type="term" value="P:respiratory electron transport chain"/>
    <property type="evidence" value="ECO:0007669"/>
    <property type="project" value="InterPro"/>
</dbReference>
<dbReference type="EMBL" id="CP031699">
    <property type="protein sequence ID" value="QEY24754.1"/>
    <property type="molecule type" value="Genomic_DNA"/>
</dbReference>
<comment type="subcellular location">
    <subcellularLocation>
        <location evidence="1">Cell membrane</location>
        <topology evidence="1">Multi-pass membrane protein</topology>
    </subcellularLocation>
</comment>
<dbReference type="GO" id="GO:0020037">
    <property type="term" value="F:heme binding"/>
    <property type="evidence" value="ECO:0007669"/>
    <property type="project" value="TreeGrafter"/>
</dbReference>
<keyword evidence="4 6" id="KW-1133">Transmembrane helix</keyword>
<evidence type="ECO:0000256" key="3">
    <source>
        <dbReference type="ARBA" id="ARBA00022692"/>
    </source>
</evidence>
<evidence type="ECO:0000256" key="6">
    <source>
        <dbReference type="SAM" id="Phobius"/>
    </source>
</evidence>
<dbReference type="AlphaFoldDB" id="A0A5P3MT58"/>
<gene>
    <name evidence="8" type="ORF">D0T90_10000</name>
</gene>
<feature type="transmembrane region" description="Helical" evidence="6">
    <location>
        <begin position="12"/>
        <end position="30"/>
    </location>
</feature>
<dbReference type="PANTHER" id="PTHR30485">
    <property type="entry name" value="NI/FE-HYDROGENASE 1 B-TYPE CYTOCHROME SUBUNIT"/>
    <property type="match status" value="1"/>
</dbReference>
<evidence type="ECO:0000256" key="2">
    <source>
        <dbReference type="ARBA" id="ARBA00022475"/>
    </source>
</evidence>
<dbReference type="OrthoDB" id="196472at2"/>
<keyword evidence="5 6" id="KW-0472">Membrane</keyword>
<feature type="transmembrane region" description="Helical" evidence="6">
    <location>
        <begin position="191"/>
        <end position="216"/>
    </location>
</feature>
<accession>A0A5P3MT58</accession>
<proteinExistence type="predicted"/>
<dbReference type="GO" id="GO:0009055">
    <property type="term" value="F:electron transfer activity"/>
    <property type="evidence" value="ECO:0007669"/>
    <property type="project" value="InterPro"/>
</dbReference>